<dbReference type="Gene3D" id="3.30.420.10">
    <property type="entry name" value="Ribonuclease H-like superfamily/Ribonuclease H"/>
    <property type="match status" value="1"/>
</dbReference>
<evidence type="ECO:0000313" key="2">
    <source>
        <dbReference type="Proteomes" id="UP000499080"/>
    </source>
</evidence>
<proteinExistence type="predicted"/>
<dbReference type="EMBL" id="BGPR01059160">
    <property type="protein sequence ID" value="GBO35200.1"/>
    <property type="molecule type" value="Genomic_DNA"/>
</dbReference>
<evidence type="ECO:0000313" key="1">
    <source>
        <dbReference type="EMBL" id="GBO35200.1"/>
    </source>
</evidence>
<name>A0A4Y2WFV9_ARAVE</name>
<keyword evidence="2" id="KW-1185">Reference proteome</keyword>
<dbReference type="GO" id="GO:0003676">
    <property type="term" value="F:nucleic acid binding"/>
    <property type="evidence" value="ECO:0007669"/>
    <property type="project" value="InterPro"/>
</dbReference>
<gene>
    <name evidence="1" type="ORF">AVEN_28253_1</name>
</gene>
<dbReference type="InterPro" id="IPR036397">
    <property type="entry name" value="RNaseH_sf"/>
</dbReference>
<protein>
    <submittedName>
        <fullName evidence="1">Uncharacterized protein</fullName>
    </submittedName>
</protein>
<feature type="non-terminal residue" evidence="1">
    <location>
        <position position="1"/>
    </location>
</feature>
<reference evidence="1 2" key="1">
    <citation type="journal article" date="2019" name="Sci. Rep.">
        <title>Orb-weaving spider Araneus ventricosus genome elucidates the spidroin gene catalogue.</title>
        <authorList>
            <person name="Kono N."/>
            <person name="Nakamura H."/>
            <person name="Ohtoshi R."/>
            <person name="Moran D.A.P."/>
            <person name="Shinohara A."/>
            <person name="Yoshida Y."/>
            <person name="Fujiwara M."/>
            <person name="Mori M."/>
            <person name="Tomita M."/>
            <person name="Arakawa K."/>
        </authorList>
    </citation>
    <scope>NUCLEOTIDE SEQUENCE [LARGE SCALE GENOMIC DNA]</scope>
</reference>
<dbReference type="AlphaFoldDB" id="A0A4Y2WFV9"/>
<dbReference type="Proteomes" id="UP000499080">
    <property type="component" value="Unassembled WGS sequence"/>
</dbReference>
<organism evidence="1 2">
    <name type="scientific">Araneus ventricosus</name>
    <name type="common">Orbweaver spider</name>
    <name type="synonym">Epeira ventricosa</name>
    <dbReference type="NCBI Taxonomy" id="182803"/>
    <lineage>
        <taxon>Eukaryota</taxon>
        <taxon>Metazoa</taxon>
        <taxon>Ecdysozoa</taxon>
        <taxon>Arthropoda</taxon>
        <taxon>Chelicerata</taxon>
        <taxon>Arachnida</taxon>
        <taxon>Araneae</taxon>
        <taxon>Araneomorphae</taxon>
        <taxon>Entelegynae</taxon>
        <taxon>Araneoidea</taxon>
        <taxon>Araneidae</taxon>
        <taxon>Araneus</taxon>
    </lineage>
</organism>
<comment type="caution">
    <text evidence="1">The sequence shown here is derived from an EMBL/GenBank/DDBJ whole genome shotgun (WGS) entry which is preliminary data.</text>
</comment>
<sequence>IPMMGYYTNYSRKVEEMSQRYLLNGSLDDPDLFWKIGPTQEVKTFLEDDDGILKCYSNNLHLYQSGLKPQTREIDESRLQLLRADSRIRVRRKPHEARTHVVKNALCELILVRDWDVFTRLGQGPLVKMKQSWTGNSYFYILRHQLQRFMNFMNPENDGISQYVNAPYRRAKIIRDWIVQHSGQFQRMIWPPGGSDMNSIHYI</sequence>
<accession>A0A4Y2WFV9</accession>